<dbReference type="RefSeq" id="WP_317958683.1">
    <property type="nucleotide sequence ID" value="NZ_BSKO01000002.1"/>
</dbReference>
<evidence type="ECO:0008006" key="3">
    <source>
        <dbReference type="Google" id="ProtNLM"/>
    </source>
</evidence>
<evidence type="ECO:0000313" key="1">
    <source>
        <dbReference type="EMBL" id="GLO68462.1"/>
    </source>
</evidence>
<name>A0ABQ5TQE8_9BACI</name>
<sequence>MSDRFWKIGDFAKKLNKHTNTIDGWFRNLESERSLHYIMRVNGEKVYDELDFKIASFIIEQRNNKWSLNAIFDGLL</sequence>
<reference evidence="1 2" key="1">
    <citation type="submission" date="2023-02" db="EMBL/GenBank/DDBJ databases">
        <title>Oceanobacillus kimchii IFOP_LL358 isolated form Alexandrium catenella lab strain.</title>
        <authorList>
            <person name="Gajardo G."/>
            <person name="Ueki S."/>
            <person name="Maruyama F."/>
        </authorList>
    </citation>
    <scope>NUCLEOTIDE SEQUENCE [LARGE SCALE GENOMIC DNA]</scope>
    <source>
        <strain evidence="1 2">IFOP_LL358</strain>
    </source>
</reference>
<dbReference type="Gene3D" id="1.10.1660.10">
    <property type="match status" value="1"/>
</dbReference>
<evidence type="ECO:0000313" key="2">
    <source>
        <dbReference type="Proteomes" id="UP001275436"/>
    </source>
</evidence>
<keyword evidence="2" id="KW-1185">Reference proteome</keyword>
<comment type="caution">
    <text evidence="1">The sequence shown here is derived from an EMBL/GenBank/DDBJ whole genome shotgun (WGS) entry which is preliminary data.</text>
</comment>
<accession>A0ABQ5TQE8</accession>
<gene>
    <name evidence="1" type="ORF">MACH08_42460</name>
</gene>
<organism evidence="1 2">
    <name type="scientific">Oceanobacillus kimchii</name>
    <dbReference type="NCBI Taxonomy" id="746691"/>
    <lineage>
        <taxon>Bacteria</taxon>
        <taxon>Bacillati</taxon>
        <taxon>Bacillota</taxon>
        <taxon>Bacilli</taxon>
        <taxon>Bacillales</taxon>
        <taxon>Bacillaceae</taxon>
        <taxon>Oceanobacillus</taxon>
    </lineage>
</organism>
<proteinExistence type="predicted"/>
<dbReference type="EMBL" id="BSKO01000002">
    <property type="protein sequence ID" value="GLO68462.1"/>
    <property type="molecule type" value="Genomic_DNA"/>
</dbReference>
<protein>
    <recommendedName>
        <fullName evidence="3">MerR family transcriptional regulator</fullName>
    </recommendedName>
</protein>
<dbReference type="Proteomes" id="UP001275436">
    <property type="component" value="Unassembled WGS sequence"/>
</dbReference>